<dbReference type="InterPro" id="IPR002986">
    <property type="entry name" value="DAP_deCOOHase_LysA"/>
</dbReference>
<reference evidence="6 7" key="1">
    <citation type="submission" date="2018-05" db="EMBL/GenBank/DDBJ databases">
        <title>Leucothrix arctica sp. nov., isolated from Arctic seawater.</title>
        <authorList>
            <person name="Choi A."/>
            <person name="Baek K."/>
        </authorList>
    </citation>
    <scope>NUCLEOTIDE SEQUENCE [LARGE SCALE GENOMIC DNA]</scope>
    <source>
        <strain evidence="6 7">IMCC9719</strain>
    </source>
</reference>
<dbReference type="GO" id="GO:0008836">
    <property type="term" value="F:diaminopimelate decarboxylase activity"/>
    <property type="evidence" value="ECO:0007669"/>
    <property type="project" value="InterPro"/>
</dbReference>
<evidence type="ECO:0000313" key="7">
    <source>
        <dbReference type="Proteomes" id="UP000245506"/>
    </source>
</evidence>
<dbReference type="SUPFAM" id="SSF51419">
    <property type="entry name" value="PLP-binding barrel"/>
    <property type="match status" value="1"/>
</dbReference>
<evidence type="ECO:0000256" key="1">
    <source>
        <dbReference type="ARBA" id="ARBA00001933"/>
    </source>
</evidence>
<organism evidence="6 7">
    <name type="scientific">Leucothrix arctica</name>
    <dbReference type="NCBI Taxonomy" id="1481894"/>
    <lineage>
        <taxon>Bacteria</taxon>
        <taxon>Pseudomonadati</taxon>
        <taxon>Pseudomonadota</taxon>
        <taxon>Gammaproteobacteria</taxon>
        <taxon>Thiotrichales</taxon>
        <taxon>Thiotrichaceae</taxon>
        <taxon>Leucothrix</taxon>
    </lineage>
</organism>
<protein>
    <recommendedName>
        <fullName evidence="5">Orn/DAP/Arg decarboxylase 2 N-terminal domain-containing protein</fullName>
    </recommendedName>
</protein>
<dbReference type="AlphaFoldDB" id="A0A317CIN8"/>
<dbReference type="InterPro" id="IPR022644">
    <property type="entry name" value="De-COase2_N"/>
</dbReference>
<name>A0A317CIN8_9GAMM</name>
<evidence type="ECO:0000256" key="2">
    <source>
        <dbReference type="ARBA" id="ARBA00022793"/>
    </source>
</evidence>
<dbReference type="Proteomes" id="UP000245506">
    <property type="component" value="Unassembled WGS sequence"/>
</dbReference>
<evidence type="ECO:0000259" key="5">
    <source>
        <dbReference type="Pfam" id="PF02784"/>
    </source>
</evidence>
<evidence type="ECO:0000256" key="4">
    <source>
        <dbReference type="ARBA" id="ARBA00023239"/>
    </source>
</evidence>
<keyword evidence="3" id="KW-0663">Pyridoxal phosphate</keyword>
<dbReference type="Pfam" id="PF02784">
    <property type="entry name" value="Orn_Arg_deC_N"/>
    <property type="match status" value="1"/>
</dbReference>
<dbReference type="GO" id="GO:0009089">
    <property type="term" value="P:lysine biosynthetic process via diaminopimelate"/>
    <property type="evidence" value="ECO:0007669"/>
    <property type="project" value="InterPro"/>
</dbReference>
<evidence type="ECO:0000256" key="3">
    <source>
        <dbReference type="ARBA" id="ARBA00022898"/>
    </source>
</evidence>
<gene>
    <name evidence="6" type="ORF">DKT75_04685</name>
</gene>
<comment type="cofactor">
    <cofactor evidence="1">
        <name>pyridoxal 5'-phosphate</name>
        <dbReference type="ChEBI" id="CHEBI:597326"/>
    </cofactor>
</comment>
<keyword evidence="2" id="KW-0210">Decarboxylase</keyword>
<dbReference type="OrthoDB" id="9802241at2"/>
<evidence type="ECO:0000313" key="6">
    <source>
        <dbReference type="EMBL" id="PWQ98424.1"/>
    </source>
</evidence>
<dbReference type="PRINTS" id="PR01181">
    <property type="entry name" value="DAPDCRBXLASE"/>
</dbReference>
<sequence length="158" mass="17211">MFNDAKAEFESRGIGIHYAVKANSNIHIPSLIQAQCLSVDLVSSGELSRVIAAGFSGEQMVFSGVGKIAKEFKQVIEKGVGPFNVEFAEELELLAHIANQQGKQVWVALRVNPNVIVNTHKNITTGAKGNKFGIDPEHAIGLYQQYYRVGNAHGFTDI</sequence>
<dbReference type="Gene3D" id="3.20.20.10">
    <property type="entry name" value="Alanine racemase"/>
    <property type="match status" value="1"/>
</dbReference>
<keyword evidence="7" id="KW-1185">Reference proteome</keyword>
<proteinExistence type="predicted"/>
<dbReference type="PANTHER" id="PTHR43727">
    <property type="entry name" value="DIAMINOPIMELATE DECARBOXYLASE"/>
    <property type="match status" value="1"/>
</dbReference>
<comment type="caution">
    <text evidence="6">The sequence shown here is derived from an EMBL/GenBank/DDBJ whole genome shotgun (WGS) entry which is preliminary data.</text>
</comment>
<dbReference type="InterPro" id="IPR029066">
    <property type="entry name" value="PLP-binding_barrel"/>
</dbReference>
<keyword evidence="4" id="KW-0456">Lyase</keyword>
<dbReference type="PANTHER" id="PTHR43727:SF2">
    <property type="entry name" value="GROUP IV DECARBOXYLASE"/>
    <property type="match status" value="1"/>
</dbReference>
<feature type="domain" description="Orn/DAP/Arg decarboxylase 2 N-terminal" evidence="5">
    <location>
        <begin position="4"/>
        <end position="143"/>
    </location>
</feature>
<dbReference type="EMBL" id="QGKL01000012">
    <property type="protein sequence ID" value="PWQ98424.1"/>
    <property type="molecule type" value="Genomic_DNA"/>
</dbReference>
<dbReference type="RefSeq" id="WP_109822265.1">
    <property type="nucleotide sequence ID" value="NZ_QGKL01000012.1"/>
</dbReference>
<accession>A0A317CIN8</accession>